<sequence>MIVLDELFGAFFNVLAHRIGVRILKALSGGTFQGERGFAWGWSLVVGSVVLMAPFVGFITWLIVSRSSG</sequence>
<dbReference type="EMBL" id="JPQT01000155">
    <property type="protein sequence ID" value="KFE44865.1"/>
    <property type="molecule type" value="Genomic_DNA"/>
</dbReference>
<dbReference type="AlphaFoldDB" id="A0A085UNV2"/>
<organism evidence="2 3">
    <name type="scientific">Pseudomonas syringae</name>
    <dbReference type="NCBI Taxonomy" id="317"/>
    <lineage>
        <taxon>Bacteria</taxon>
        <taxon>Pseudomonadati</taxon>
        <taxon>Pseudomonadota</taxon>
        <taxon>Gammaproteobacteria</taxon>
        <taxon>Pseudomonadales</taxon>
        <taxon>Pseudomonadaceae</taxon>
        <taxon>Pseudomonas</taxon>
    </lineage>
</organism>
<reference evidence="2 3" key="1">
    <citation type="submission" date="2014-07" db="EMBL/GenBank/DDBJ databases">
        <title>Draft Genome Sequences of Environmental Pseudomonas syringae strains.</title>
        <authorList>
            <person name="Baltrus D.A."/>
            <person name="Berge O."/>
            <person name="Morris C."/>
        </authorList>
    </citation>
    <scope>NUCLEOTIDE SEQUENCE [LARGE SCALE GENOMIC DNA]</scope>
    <source>
        <strain evidence="2 3">CEB003</strain>
    </source>
</reference>
<comment type="caution">
    <text evidence="2">The sequence shown here is derived from an EMBL/GenBank/DDBJ whole genome shotgun (WGS) entry which is preliminary data.</text>
</comment>
<protein>
    <submittedName>
        <fullName evidence="2">Uncharacterized protein</fullName>
    </submittedName>
</protein>
<keyword evidence="1" id="KW-1133">Transmembrane helix</keyword>
<name>A0A085UNV2_PSESX</name>
<feature type="transmembrane region" description="Helical" evidence="1">
    <location>
        <begin position="39"/>
        <end position="64"/>
    </location>
</feature>
<accession>A0A085UNV2</accession>
<keyword evidence="1" id="KW-0472">Membrane</keyword>
<evidence type="ECO:0000256" key="1">
    <source>
        <dbReference type="SAM" id="Phobius"/>
    </source>
</evidence>
<gene>
    <name evidence="2" type="ORF">IV02_28585</name>
</gene>
<evidence type="ECO:0000313" key="2">
    <source>
        <dbReference type="EMBL" id="KFE44865.1"/>
    </source>
</evidence>
<evidence type="ECO:0000313" key="3">
    <source>
        <dbReference type="Proteomes" id="UP000028643"/>
    </source>
</evidence>
<proteinExistence type="predicted"/>
<keyword evidence="1" id="KW-0812">Transmembrane</keyword>
<dbReference type="PATRIC" id="fig|317.174.peg.5839"/>
<dbReference type="Proteomes" id="UP000028643">
    <property type="component" value="Unassembled WGS sequence"/>
</dbReference>